<keyword evidence="2" id="KW-1185">Reference proteome</keyword>
<evidence type="ECO:0000313" key="2">
    <source>
        <dbReference type="Proteomes" id="UP000198420"/>
    </source>
</evidence>
<name>A0A238UV25_9ACTN</name>
<dbReference type="Proteomes" id="UP000198420">
    <property type="component" value="Unassembled WGS sequence"/>
</dbReference>
<organism evidence="1 2">
    <name type="scientific">Actinomadura mexicana</name>
    <dbReference type="NCBI Taxonomy" id="134959"/>
    <lineage>
        <taxon>Bacteria</taxon>
        <taxon>Bacillati</taxon>
        <taxon>Actinomycetota</taxon>
        <taxon>Actinomycetes</taxon>
        <taxon>Streptosporangiales</taxon>
        <taxon>Thermomonosporaceae</taxon>
        <taxon>Actinomadura</taxon>
    </lineage>
</organism>
<reference evidence="2" key="1">
    <citation type="submission" date="2017-06" db="EMBL/GenBank/DDBJ databases">
        <authorList>
            <person name="Varghese N."/>
            <person name="Submissions S."/>
        </authorList>
    </citation>
    <scope>NUCLEOTIDE SEQUENCE [LARGE SCALE GENOMIC DNA]</scope>
    <source>
        <strain evidence="2">DSM 44485</strain>
    </source>
</reference>
<dbReference type="EMBL" id="FZNP01000001">
    <property type="protein sequence ID" value="SNR25193.1"/>
    <property type="molecule type" value="Genomic_DNA"/>
</dbReference>
<sequence>MNGGAGGGTLRWRDDGVSAKAGCARGTREVNVTGLVVVLRGAVTVSGR</sequence>
<gene>
    <name evidence="1" type="ORF">SAMN06265355_101378</name>
</gene>
<protein>
    <submittedName>
        <fullName evidence="1">Uncharacterized protein</fullName>
    </submittedName>
</protein>
<proteinExistence type="predicted"/>
<dbReference type="AlphaFoldDB" id="A0A238UV25"/>
<evidence type="ECO:0000313" key="1">
    <source>
        <dbReference type="EMBL" id="SNR25193.1"/>
    </source>
</evidence>
<accession>A0A238UV25</accession>